<name>A0ABY8WSL9_9ACTN</name>
<accession>A0ABY8WSL9</accession>
<keyword evidence="1" id="KW-1133">Transmembrane helix</keyword>
<organism evidence="2 3">
    <name type="scientific">Actinoplanes oblitus</name>
    <dbReference type="NCBI Taxonomy" id="3040509"/>
    <lineage>
        <taxon>Bacteria</taxon>
        <taxon>Bacillati</taxon>
        <taxon>Actinomycetota</taxon>
        <taxon>Actinomycetes</taxon>
        <taxon>Micromonosporales</taxon>
        <taxon>Micromonosporaceae</taxon>
        <taxon>Actinoplanes</taxon>
    </lineage>
</organism>
<evidence type="ECO:0000313" key="2">
    <source>
        <dbReference type="EMBL" id="WIN00099.1"/>
    </source>
</evidence>
<protein>
    <submittedName>
        <fullName evidence="2">Uncharacterized protein</fullName>
    </submittedName>
</protein>
<keyword evidence="1" id="KW-0812">Transmembrane</keyword>
<gene>
    <name evidence="2" type="ORF">ACTOB_003781</name>
</gene>
<keyword evidence="1" id="KW-0472">Membrane</keyword>
<reference evidence="2 3" key="1">
    <citation type="submission" date="2023-06" db="EMBL/GenBank/DDBJ databases">
        <authorList>
            <person name="Yushchuk O."/>
            <person name="Binda E."/>
            <person name="Ruckert-Reed C."/>
            <person name="Fedorenko V."/>
            <person name="Kalinowski J."/>
            <person name="Marinelli F."/>
        </authorList>
    </citation>
    <scope>NUCLEOTIDE SEQUENCE [LARGE SCALE GENOMIC DNA]</scope>
    <source>
        <strain evidence="2 3">NRRL 3884</strain>
    </source>
</reference>
<proteinExistence type="predicted"/>
<sequence>MTVVAGVLTALTPTLPNIVIAVCTGVFTIVAGFGGIRMTQRYGEKQRERERTAAANAKVEAVVQELIEAVSELRIDLSVHQPAYNGWRPRLMLLGDRRSNRSWPTGSSRRPCWAPVRSGLRARVRVVRRRG</sequence>
<feature type="transmembrane region" description="Helical" evidence="1">
    <location>
        <begin position="18"/>
        <end position="39"/>
    </location>
</feature>
<keyword evidence="3" id="KW-1185">Reference proteome</keyword>
<dbReference type="EMBL" id="CP126980">
    <property type="protein sequence ID" value="WIN00099.1"/>
    <property type="molecule type" value="Genomic_DNA"/>
</dbReference>
<dbReference type="RefSeq" id="WP_284921569.1">
    <property type="nucleotide sequence ID" value="NZ_CP126980.1"/>
</dbReference>
<dbReference type="Proteomes" id="UP001240150">
    <property type="component" value="Chromosome"/>
</dbReference>
<evidence type="ECO:0000256" key="1">
    <source>
        <dbReference type="SAM" id="Phobius"/>
    </source>
</evidence>
<evidence type="ECO:0000313" key="3">
    <source>
        <dbReference type="Proteomes" id="UP001240150"/>
    </source>
</evidence>